<accession>A0A2P2GTK6</accession>
<protein>
    <submittedName>
        <fullName evidence="2">Uncharacterized protein</fullName>
    </submittedName>
</protein>
<reference evidence="2 3" key="1">
    <citation type="submission" date="2015-05" db="EMBL/GenBank/DDBJ databases">
        <title>Draft Genome assembly of Streptomyces showdoensis.</title>
        <authorList>
            <person name="Thapa K.K."/>
            <person name="Metsa-Ketela M."/>
        </authorList>
    </citation>
    <scope>NUCLEOTIDE SEQUENCE [LARGE SCALE GENOMIC DNA]</scope>
    <source>
        <strain evidence="2 3">ATCC 15227</strain>
    </source>
</reference>
<evidence type="ECO:0000256" key="1">
    <source>
        <dbReference type="SAM" id="MobiDB-lite"/>
    </source>
</evidence>
<organism evidence="2 3">
    <name type="scientific">Streptomyces showdoensis</name>
    <dbReference type="NCBI Taxonomy" id="68268"/>
    <lineage>
        <taxon>Bacteria</taxon>
        <taxon>Bacillati</taxon>
        <taxon>Actinomycetota</taxon>
        <taxon>Actinomycetes</taxon>
        <taxon>Kitasatosporales</taxon>
        <taxon>Streptomycetaceae</taxon>
        <taxon>Streptomyces</taxon>
    </lineage>
</organism>
<proteinExistence type="predicted"/>
<dbReference type="AlphaFoldDB" id="A0A2P2GTK6"/>
<dbReference type="EMBL" id="LAQS01000006">
    <property type="protein sequence ID" value="KKZ74830.1"/>
    <property type="molecule type" value="Genomic_DNA"/>
</dbReference>
<evidence type="ECO:0000313" key="3">
    <source>
        <dbReference type="Proteomes" id="UP000265325"/>
    </source>
</evidence>
<gene>
    <name evidence="2" type="ORF">VO63_05085</name>
</gene>
<feature type="region of interest" description="Disordered" evidence="1">
    <location>
        <begin position="71"/>
        <end position="101"/>
    </location>
</feature>
<comment type="caution">
    <text evidence="2">The sequence shown here is derived from an EMBL/GenBank/DDBJ whole genome shotgun (WGS) entry which is preliminary data.</text>
</comment>
<evidence type="ECO:0000313" key="2">
    <source>
        <dbReference type="EMBL" id="KKZ74830.1"/>
    </source>
</evidence>
<sequence>MSSRRLRVLIQNLPPESATMTALRNALTAEEYEQQARGGRPEEGRWSMDQQLLAGISDGIREMQYILVVANSSGKGRKPRRPEPIRRPGVTSKPDREPMSDIAAERLFKLINGGAAGA</sequence>
<keyword evidence="3" id="KW-1185">Reference proteome</keyword>
<name>A0A2P2GTK6_STREW</name>
<dbReference type="Proteomes" id="UP000265325">
    <property type="component" value="Unassembled WGS sequence"/>
</dbReference>
<dbReference type="OrthoDB" id="4301396at2"/>